<evidence type="ECO:0000313" key="6">
    <source>
        <dbReference type="Proteomes" id="UP000468828"/>
    </source>
</evidence>
<comment type="caution">
    <text evidence="5">The sequence shown here is derived from an EMBL/GenBank/DDBJ whole genome shotgun (WGS) entry which is preliminary data.</text>
</comment>
<dbReference type="Pfam" id="PF25976">
    <property type="entry name" value="LpqB_N"/>
    <property type="match status" value="1"/>
</dbReference>
<name>A0A6P0HA05_9ACTN</name>
<protein>
    <recommendedName>
        <fullName evidence="3">GerMN domain-containing protein</fullName>
    </recommendedName>
</protein>
<keyword evidence="2" id="KW-0732">Signal</keyword>
<sequence>MTGRGVRAALAGLAAVLLAGCSTVPSSSPVTQITQVPEPPADAVGIEPQAPEPGATPEEVVRGFIDANASTARNHPVARQYLSGAAADSWSDSDGVTVISGDYAPVQAQAGTVQVTAKEIGSIDERGVFAVGSEQVYARTFTLTDESGEWRITDPPDGLLLLEPDFTRTYEQIDVYFLDPTGSRVVPDPRYLVDGEAQPNAVVERLLSGPSPAVGAGVVNPLNGAGLRSTVSVAGQSATVDLTFPAGTGDETVSVAVGQLVWSLQQDQLGLQTVEVLRDGQPLGLPGVPDRQTTADWPALDPDAAPPNAVGHYLVDGGLRRASDGTPSPGPAGTSAYGLSSAAVSVDPRTGQLGLTAGVSTTNSPTGAPAALFAGPYDGDLAWVLDGASFTAPTTAGTRSEVWTVRNGTDVVRLPAGGSPQAVSAPTLAGLGRATTFQLSPDGVRAAVVIEGPDGGRLYVGTVVRAADAVSVRDLRSIAPSVRQVVDVAWRNAGLLMVLAGDPGAQRTVPYTVGVDGFGLTRVITNGLPEQATALAAAPGRQPLVVSEGTVWQLAGGTWVTLVRGAPPLAGQAPFYPM</sequence>
<gene>
    <name evidence="5" type="ORF">G3R41_17555</name>
    <name evidence="4" type="ORF">GCU67_16905</name>
</gene>
<feature type="signal peptide" evidence="2">
    <location>
        <begin position="1"/>
        <end position="19"/>
    </location>
</feature>
<dbReference type="Pfam" id="PF10646">
    <property type="entry name" value="Germane"/>
    <property type="match status" value="1"/>
</dbReference>
<dbReference type="EMBL" id="JAAGWB010000052">
    <property type="protein sequence ID" value="NEN52718.1"/>
    <property type="molecule type" value="Genomic_DNA"/>
</dbReference>
<evidence type="ECO:0000256" key="2">
    <source>
        <dbReference type="SAM" id="SignalP"/>
    </source>
</evidence>
<dbReference type="Proteomes" id="UP000468828">
    <property type="component" value="Unassembled WGS sequence"/>
</dbReference>
<keyword evidence="6" id="KW-1185">Reference proteome</keyword>
<proteinExistence type="predicted"/>
<dbReference type="AlphaFoldDB" id="A0A6P0HA05"/>
<dbReference type="InterPro" id="IPR018910">
    <property type="entry name" value="LpqB_C"/>
</dbReference>
<dbReference type="Pfam" id="PF10647">
    <property type="entry name" value="Gmad1"/>
    <property type="match status" value="1"/>
</dbReference>
<evidence type="ECO:0000259" key="3">
    <source>
        <dbReference type="SMART" id="SM00909"/>
    </source>
</evidence>
<evidence type="ECO:0000256" key="1">
    <source>
        <dbReference type="SAM" id="MobiDB-lite"/>
    </source>
</evidence>
<dbReference type="PROSITE" id="PS51257">
    <property type="entry name" value="PROKAR_LIPOPROTEIN"/>
    <property type="match status" value="1"/>
</dbReference>
<evidence type="ECO:0000313" key="7">
    <source>
        <dbReference type="Proteomes" id="UP000471152"/>
    </source>
</evidence>
<feature type="chain" id="PRO_5038252083" description="GerMN domain-containing protein" evidence="2">
    <location>
        <begin position="20"/>
        <end position="578"/>
    </location>
</feature>
<evidence type="ECO:0000313" key="5">
    <source>
        <dbReference type="EMBL" id="NEN52718.1"/>
    </source>
</evidence>
<dbReference type="SMART" id="SM00909">
    <property type="entry name" value="Germane"/>
    <property type="match status" value="1"/>
</dbReference>
<reference evidence="5 7" key="2">
    <citation type="submission" date="2020-02" db="EMBL/GenBank/DDBJ databases">
        <title>The WGS of Modestobacter muralis DSM 100205.</title>
        <authorList>
            <person name="Jiang Z."/>
        </authorList>
    </citation>
    <scope>NUCLEOTIDE SEQUENCE [LARGE SCALE GENOMIC DNA]</scope>
    <source>
        <strain evidence="5 7">DSM 100205</strain>
    </source>
</reference>
<dbReference type="InterPro" id="IPR019606">
    <property type="entry name" value="GerMN"/>
</dbReference>
<dbReference type="InterPro" id="IPR059026">
    <property type="entry name" value="LpqB_N"/>
</dbReference>
<feature type="domain" description="GerMN" evidence="3">
    <location>
        <begin position="199"/>
        <end position="287"/>
    </location>
</feature>
<organism evidence="5 7">
    <name type="scientific">Modestobacter muralis</name>
    <dbReference type="NCBI Taxonomy" id="1608614"/>
    <lineage>
        <taxon>Bacteria</taxon>
        <taxon>Bacillati</taxon>
        <taxon>Actinomycetota</taxon>
        <taxon>Actinomycetes</taxon>
        <taxon>Geodermatophilales</taxon>
        <taxon>Geodermatophilaceae</taxon>
        <taxon>Modestobacter</taxon>
    </lineage>
</organism>
<accession>A0A6P0HA05</accession>
<feature type="region of interest" description="Disordered" evidence="1">
    <location>
        <begin position="27"/>
        <end position="56"/>
    </location>
</feature>
<dbReference type="SUPFAM" id="SSF82171">
    <property type="entry name" value="DPP6 N-terminal domain-like"/>
    <property type="match status" value="1"/>
</dbReference>
<dbReference type="Proteomes" id="UP000471152">
    <property type="component" value="Unassembled WGS sequence"/>
</dbReference>
<dbReference type="RefSeq" id="WP_163612489.1">
    <property type="nucleotide sequence ID" value="NZ_JAAGWB010000052.1"/>
</dbReference>
<evidence type="ECO:0000313" key="4">
    <source>
        <dbReference type="EMBL" id="NEK95830.1"/>
    </source>
</evidence>
<dbReference type="EMBL" id="JAAGWH010000050">
    <property type="protein sequence ID" value="NEK95830.1"/>
    <property type="molecule type" value="Genomic_DNA"/>
</dbReference>
<reference evidence="4 6" key="1">
    <citation type="submission" date="2020-01" db="EMBL/GenBank/DDBJ databases">
        <title>the WGS Modestobacter muralis CPCC 204518.</title>
        <authorList>
            <person name="Jiang Z."/>
        </authorList>
    </citation>
    <scope>NUCLEOTIDE SEQUENCE [LARGE SCALE GENOMIC DNA]</scope>
    <source>
        <strain evidence="4 6">DSM 100205</strain>
    </source>
</reference>